<dbReference type="PANTHER" id="PTHR11564">
    <property type="entry name" value="SIGNAL RECOGNITION PARTICLE 54K PROTEIN SRP54"/>
    <property type="match status" value="1"/>
</dbReference>
<name>A0A314Z4C0_PRUYE</name>
<evidence type="ECO:0000313" key="6">
    <source>
        <dbReference type="Proteomes" id="UP000250321"/>
    </source>
</evidence>
<gene>
    <name evidence="5" type="ORF">Pyn_11885</name>
</gene>
<dbReference type="GO" id="GO:0008312">
    <property type="term" value="F:7S RNA binding"/>
    <property type="evidence" value="ECO:0007669"/>
    <property type="project" value="TreeGrafter"/>
</dbReference>
<dbReference type="InterPro" id="IPR022941">
    <property type="entry name" value="SRP54"/>
</dbReference>
<dbReference type="InterPro" id="IPR013822">
    <property type="entry name" value="Signal_recog_particl_SRP54_hlx"/>
</dbReference>
<dbReference type="InterPro" id="IPR036225">
    <property type="entry name" value="SRP/SRP_N"/>
</dbReference>
<dbReference type="SUPFAM" id="SSF47364">
    <property type="entry name" value="Domain of the SRP/SRP receptor G-proteins"/>
    <property type="match status" value="1"/>
</dbReference>
<keyword evidence="6" id="KW-1185">Reference proteome</keyword>
<dbReference type="AlphaFoldDB" id="A0A314Z4C0"/>
<dbReference type="GO" id="GO:0030942">
    <property type="term" value="F:endoplasmic reticulum signal peptide binding"/>
    <property type="evidence" value="ECO:0007669"/>
    <property type="project" value="TreeGrafter"/>
</dbReference>
<sequence>MVLAQLGGSIARALDEKVLNECFNEITRALLQSDAQFKLVRDMQTNIKKIVNLDDLAAGHNRRKIIQQVQAFFLFLCYGKPSFPPKKGKPSVVMFSGLQGSGKTTTRTKYAYYHQKKCLETCPSVCRYISSCAFDQLKQNATVAKIPFYGSYMESDPVKIAVEGVETFSKENGDLIIVDTSGRHKQEAALFEEMRQVSEATKPDLVIFVTDSSIGQAAFDEAQAFRQSVSVGAVIVAKMDGRAKGGGALNA</sequence>
<dbReference type="GO" id="GO:0006616">
    <property type="term" value="P:SRP-dependent cotranslational protein targeting to membrane, translocation"/>
    <property type="evidence" value="ECO:0007669"/>
    <property type="project" value="TreeGrafter"/>
</dbReference>
<dbReference type="Pfam" id="PF00448">
    <property type="entry name" value="SRP54"/>
    <property type="match status" value="1"/>
</dbReference>
<feature type="domain" description="SRP54-type proteins GTP-binding" evidence="4">
    <location>
        <begin position="90"/>
        <end position="250"/>
    </location>
</feature>
<protein>
    <submittedName>
        <fullName evidence="5">Signal recognition particle 54 kDa protein 2</fullName>
    </submittedName>
</protein>
<dbReference type="GO" id="GO:0005525">
    <property type="term" value="F:GTP binding"/>
    <property type="evidence" value="ECO:0007669"/>
    <property type="project" value="UniProtKB-KW"/>
</dbReference>
<organism evidence="5 6">
    <name type="scientific">Prunus yedoensis var. nudiflora</name>
    <dbReference type="NCBI Taxonomy" id="2094558"/>
    <lineage>
        <taxon>Eukaryota</taxon>
        <taxon>Viridiplantae</taxon>
        <taxon>Streptophyta</taxon>
        <taxon>Embryophyta</taxon>
        <taxon>Tracheophyta</taxon>
        <taxon>Spermatophyta</taxon>
        <taxon>Magnoliopsida</taxon>
        <taxon>eudicotyledons</taxon>
        <taxon>Gunneridae</taxon>
        <taxon>Pentapetalae</taxon>
        <taxon>rosids</taxon>
        <taxon>fabids</taxon>
        <taxon>Rosales</taxon>
        <taxon>Rosaceae</taxon>
        <taxon>Amygdaloideae</taxon>
        <taxon>Amygdaleae</taxon>
        <taxon>Prunus</taxon>
    </lineage>
</organism>
<dbReference type="GO" id="GO:0005786">
    <property type="term" value="C:signal recognition particle, endoplasmic reticulum targeting"/>
    <property type="evidence" value="ECO:0007669"/>
    <property type="project" value="TreeGrafter"/>
</dbReference>
<evidence type="ECO:0000259" key="4">
    <source>
        <dbReference type="SMART" id="SM00962"/>
    </source>
</evidence>
<dbReference type="Pfam" id="PF02881">
    <property type="entry name" value="SRP54_N"/>
    <property type="match status" value="1"/>
</dbReference>
<dbReference type="Gene3D" id="3.40.50.300">
    <property type="entry name" value="P-loop containing nucleotide triphosphate hydrolases"/>
    <property type="match status" value="1"/>
</dbReference>
<dbReference type="EMBL" id="PJQY01000361">
    <property type="protein sequence ID" value="PQQ12344.1"/>
    <property type="molecule type" value="Genomic_DNA"/>
</dbReference>
<reference evidence="5 6" key="1">
    <citation type="submission" date="2018-02" db="EMBL/GenBank/DDBJ databases">
        <title>Draft genome of wild Prunus yedoensis var. nudiflora.</title>
        <authorList>
            <person name="Baek S."/>
            <person name="Kim J.-H."/>
            <person name="Choi K."/>
            <person name="Kim G.-B."/>
            <person name="Cho A."/>
            <person name="Jang H."/>
            <person name="Shin C.-H."/>
            <person name="Yu H.-J."/>
            <person name="Mun J.-H."/>
        </authorList>
    </citation>
    <scope>NUCLEOTIDE SEQUENCE [LARGE SCALE GENOMIC DNA]</scope>
    <source>
        <strain evidence="6">cv. Jeju island</strain>
        <tissue evidence="5">Leaf</tissue>
    </source>
</reference>
<comment type="caution">
    <text evidence="5">The sequence shown here is derived from an EMBL/GenBank/DDBJ whole genome shotgun (WGS) entry which is preliminary data.</text>
</comment>
<dbReference type="InterPro" id="IPR027417">
    <property type="entry name" value="P-loop_NTPase"/>
</dbReference>
<keyword evidence="2" id="KW-0547">Nucleotide-binding</keyword>
<dbReference type="Proteomes" id="UP000250321">
    <property type="component" value="Unassembled WGS sequence"/>
</dbReference>
<evidence type="ECO:0000313" key="5">
    <source>
        <dbReference type="EMBL" id="PQQ12344.1"/>
    </source>
</evidence>
<evidence type="ECO:0000256" key="3">
    <source>
        <dbReference type="ARBA" id="ARBA00023134"/>
    </source>
</evidence>
<dbReference type="Gene3D" id="1.20.120.140">
    <property type="entry name" value="Signal recognition particle SRP54, nucleotide-binding domain"/>
    <property type="match status" value="1"/>
</dbReference>
<evidence type="ECO:0000256" key="2">
    <source>
        <dbReference type="ARBA" id="ARBA00022741"/>
    </source>
</evidence>
<dbReference type="GO" id="GO:0003924">
    <property type="term" value="F:GTPase activity"/>
    <property type="evidence" value="ECO:0007669"/>
    <property type="project" value="InterPro"/>
</dbReference>
<comment type="subcellular location">
    <subcellularLocation>
        <location evidence="1">Cytoplasm</location>
    </subcellularLocation>
</comment>
<dbReference type="OrthoDB" id="10250817at2759"/>
<dbReference type="SUPFAM" id="SSF52540">
    <property type="entry name" value="P-loop containing nucleoside triphosphate hydrolases"/>
    <property type="match status" value="1"/>
</dbReference>
<dbReference type="STRING" id="2094558.A0A314Z4C0"/>
<proteinExistence type="predicted"/>
<dbReference type="SMART" id="SM00962">
    <property type="entry name" value="SRP54"/>
    <property type="match status" value="1"/>
</dbReference>
<dbReference type="GO" id="GO:0005829">
    <property type="term" value="C:cytosol"/>
    <property type="evidence" value="ECO:0007669"/>
    <property type="project" value="TreeGrafter"/>
</dbReference>
<dbReference type="InterPro" id="IPR000897">
    <property type="entry name" value="SRP54_GTPase_dom"/>
</dbReference>
<dbReference type="InterPro" id="IPR042101">
    <property type="entry name" value="SRP54_N_sf"/>
</dbReference>
<keyword evidence="3" id="KW-0342">GTP-binding</keyword>
<dbReference type="PANTHER" id="PTHR11564:SF5">
    <property type="entry name" value="SIGNAL RECOGNITION PARTICLE SUBUNIT SRP54"/>
    <property type="match status" value="1"/>
</dbReference>
<evidence type="ECO:0000256" key="1">
    <source>
        <dbReference type="ARBA" id="ARBA00004496"/>
    </source>
</evidence>
<accession>A0A314Z4C0</accession>